<name>A0A1F7IDE5_9BACT</name>
<keyword evidence="3" id="KW-0812">Transmembrane</keyword>
<protein>
    <recommendedName>
        <fullName evidence="6">Gas vesicle protein</fullName>
    </recommendedName>
</protein>
<dbReference type="PANTHER" id="PTHR35792">
    <property type="entry name" value="GENERAL STRESS PROTEIN"/>
    <property type="match status" value="1"/>
</dbReference>
<keyword evidence="3" id="KW-1133">Transmembrane helix</keyword>
<dbReference type="Proteomes" id="UP000179270">
    <property type="component" value="Unassembled WGS sequence"/>
</dbReference>
<evidence type="ECO:0000256" key="3">
    <source>
        <dbReference type="SAM" id="Phobius"/>
    </source>
</evidence>
<comment type="caution">
    <text evidence="4">The sequence shown here is derived from an EMBL/GenBank/DDBJ whole genome shotgun (WGS) entry which is preliminary data.</text>
</comment>
<sequence>MSFGATPESNNDSGPHYAKGTRGKQARVTSEVHYNFPLASSIFKCYHKIMNDNKNDKKPALFGLGVIVGTILGGLAAFFLAPKSGKENREAVMKKVKQLKKDIEAMELDKKVKEVWGDVTEDGKKTFMKAKKNLLKKLDELQNKWEGFDREKYMKMVEDSVENAKEGTKDTAEKLIKLKELFVRDWHKVFEEKKS</sequence>
<evidence type="ECO:0000256" key="1">
    <source>
        <dbReference type="SAM" id="Coils"/>
    </source>
</evidence>
<dbReference type="EMBL" id="MGAF01000019">
    <property type="protein sequence ID" value="OGK41377.1"/>
    <property type="molecule type" value="Genomic_DNA"/>
</dbReference>
<keyword evidence="3" id="KW-0472">Membrane</keyword>
<evidence type="ECO:0000313" key="5">
    <source>
        <dbReference type="Proteomes" id="UP000179270"/>
    </source>
</evidence>
<reference evidence="4 5" key="1">
    <citation type="journal article" date="2016" name="Nat. Commun.">
        <title>Thousands of microbial genomes shed light on interconnected biogeochemical processes in an aquifer system.</title>
        <authorList>
            <person name="Anantharaman K."/>
            <person name="Brown C.T."/>
            <person name="Hug L.A."/>
            <person name="Sharon I."/>
            <person name="Castelle C.J."/>
            <person name="Probst A.J."/>
            <person name="Thomas B.C."/>
            <person name="Singh A."/>
            <person name="Wilkins M.J."/>
            <person name="Karaoz U."/>
            <person name="Brodie E.L."/>
            <person name="Williams K.H."/>
            <person name="Hubbard S.S."/>
            <person name="Banfield J.F."/>
        </authorList>
    </citation>
    <scope>NUCLEOTIDE SEQUENCE [LARGE SCALE GENOMIC DNA]</scope>
</reference>
<dbReference type="InterPro" id="IPR052928">
    <property type="entry name" value="Desiccation-related_membrane"/>
</dbReference>
<proteinExistence type="predicted"/>
<keyword evidence="1" id="KW-0175">Coiled coil</keyword>
<dbReference type="AlphaFoldDB" id="A0A1F7IDE5"/>
<gene>
    <name evidence="4" type="ORF">A3A74_03530</name>
</gene>
<dbReference type="STRING" id="1802055.A3A74_03530"/>
<evidence type="ECO:0000256" key="2">
    <source>
        <dbReference type="SAM" id="MobiDB-lite"/>
    </source>
</evidence>
<dbReference type="PANTHER" id="PTHR35792:SF2">
    <property type="entry name" value="GENERAL STRESS PROTEIN"/>
    <property type="match status" value="1"/>
</dbReference>
<evidence type="ECO:0000313" key="4">
    <source>
        <dbReference type="EMBL" id="OGK41377.1"/>
    </source>
</evidence>
<feature type="transmembrane region" description="Helical" evidence="3">
    <location>
        <begin position="60"/>
        <end position="81"/>
    </location>
</feature>
<feature type="region of interest" description="Disordered" evidence="2">
    <location>
        <begin position="1"/>
        <end position="25"/>
    </location>
</feature>
<organism evidence="4 5">
    <name type="scientific">Candidatus Roizmanbacteria bacterium RIFCSPLOWO2_01_FULL_35_13</name>
    <dbReference type="NCBI Taxonomy" id="1802055"/>
    <lineage>
        <taxon>Bacteria</taxon>
        <taxon>Candidatus Roizmaniibacteriota</taxon>
    </lineage>
</organism>
<evidence type="ECO:0008006" key="6">
    <source>
        <dbReference type="Google" id="ProtNLM"/>
    </source>
</evidence>
<feature type="coiled-coil region" evidence="1">
    <location>
        <begin position="89"/>
        <end position="151"/>
    </location>
</feature>
<accession>A0A1F7IDE5</accession>